<protein>
    <submittedName>
        <fullName evidence="2">Uncharacterized protein</fullName>
    </submittedName>
</protein>
<dbReference type="AlphaFoldDB" id="A0A9Q1J3B9"/>
<comment type="caution">
    <text evidence="2">The sequence shown here is derived from an EMBL/GenBank/DDBJ whole genome shotgun (WGS) entry which is preliminary data.</text>
</comment>
<sequence length="117" mass="12131">MRKAEGGSQPKHWKQQARGGTCLGTRVGGGLAGRWVHPTVPSATRLCGLTTSVATLALVVVALAGSASRGPLGLVRILGKERGPLTSLLSSEASRLRPIMRGSPSLLLLLLLMLIDG</sequence>
<name>A0A9Q1J3B9_SYNKA</name>
<feature type="region of interest" description="Disordered" evidence="1">
    <location>
        <begin position="1"/>
        <end position="21"/>
    </location>
</feature>
<proteinExistence type="predicted"/>
<accession>A0A9Q1J3B9</accession>
<organism evidence="2 3">
    <name type="scientific">Synaphobranchus kaupii</name>
    <name type="common">Kaup's arrowtooth eel</name>
    <dbReference type="NCBI Taxonomy" id="118154"/>
    <lineage>
        <taxon>Eukaryota</taxon>
        <taxon>Metazoa</taxon>
        <taxon>Chordata</taxon>
        <taxon>Craniata</taxon>
        <taxon>Vertebrata</taxon>
        <taxon>Euteleostomi</taxon>
        <taxon>Actinopterygii</taxon>
        <taxon>Neopterygii</taxon>
        <taxon>Teleostei</taxon>
        <taxon>Anguilliformes</taxon>
        <taxon>Synaphobranchidae</taxon>
        <taxon>Synaphobranchus</taxon>
    </lineage>
</organism>
<evidence type="ECO:0000313" key="2">
    <source>
        <dbReference type="EMBL" id="KAJ8364145.1"/>
    </source>
</evidence>
<gene>
    <name evidence="2" type="ORF">SKAU_G00129760</name>
</gene>
<reference evidence="2" key="1">
    <citation type="journal article" date="2023" name="Science">
        <title>Genome structures resolve the early diversification of teleost fishes.</title>
        <authorList>
            <person name="Parey E."/>
            <person name="Louis A."/>
            <person name="Montfort J."/>
            <person name="Bouchez O."/>
            <person name="Roques C."/>
            <person name="Iampietro C."/>
            <person name="Lluch J."/>
            <person name="Castinel A."/>
            <person name="Donnadieu C."/>
            <person name="Desvignes T."/>
            <person name="Floi Bucao C."/>
            <person name="Jouanno E."/>
            <person name="Wen M."/>
            <person name="Mejri S."/>
            <person name="Dirks R."/>
            <person name="Jansen H."/>
            <person name="Henkel C."/>
            <person name="Chen W.J."/>
            <person name="Zahm M."/>
            <person name="Cabau C."/>
            <person name="Klopp C."/>
            <person name="Thompson A.W."/>
            <person name="Robinson-Rechavi M."/>
            <person name="Braasch I."/>
            <person name="Lecointre G."/>
            <person name="Bobe J."/>
            <person name="Postlethwait J.H."/>
            <person name="Berthelot C."/>
            <person name="Roest Crollius H."/>
            <person name="Guiguen Y."/>
        </authorList>
    </citation>
    <scope>NUCLEOTIDE SEQUENCE</scope>
    <source>
        <strain evidence="2">WJC10195</strain>
    </source>
</reference>
<evidence type="ECO:0000256" key="1">
    <source>
        <dbReference type="SAM" id="MobiDB-lite"/>
    </source>
</evidence>
<dbReference type="EMBL" id="JAINUF010000004">
    <property type="protein sequence ID" value="KAJ8364145.1"/>
    <property type="molecule type" value="Genomic_DNA"/>
</dbReference>
<evidence type="ECO:0000313" key="3">
    <source>
        <dbReference type="Proteomes" id="UP001152622"/>
    </source>
</evidence>
<keyword evidence="3" id="KW-1185">Reference proteome</keyword>
<dbReference type="Proteomes" id="UP001152622">
    <property type="component" value="Chromosome 4"/>
</dbReference>